<evidence type="ECO:0000313" key="2">
    <source>
        <dbReference type="EMBL" id="KKN74759.1"/>
    </source>
</evidence>
<organism evidence="2">
    <name type="scientific">marine sediment metagenome</name>
    <dbReference type="NCBI Taxonomy" id="412755"/>
    <lineage>
        <taxon>unclassified sequences</taxon>
        <taxon>metagenomes</taxon>
        <taxon>ecological metagenomes</taxon>
    </lineage>
</organism>
<sequence>MTERLTPEEKQIVICGACDEKYDICSQEIKCPHKELAKAQNRPDSREKIAEKYWLVLREFSAFTCAVEWKDASESSRQECCEWADQLIALYPDVEELDRIRDEITRLNKKLDDREEDLIEAKREEKERIIQLFYNKLSEEYKTSYNTPACKNLLATLFDYIITLKEG</sequence>
<gene>
    <name evidence="2" type="ORF">LCGC14_0388010</name>
</gene>
<feature type="coiled-coil region" evidence="1">
    <location>
        <begin position="94"/>
        <end position="128"/>
    </location>
</feature>
<dbReference type="AlphaFoldDB" id="A0A0F9T6D4"/>
<keyword evidence="1" id="KW-0175">Coiled coil</keyword>
<dbReference type="EMBL" id="LAZR01000321">
    <property type="protein sequence ID" value="KKN74759.1"/>
    <property type="molecule type" value="Genomic_DNA"/>
</dbReference>
<comment type="caution">
    <text evidence="2">The sequence shown here is derived from an EMBL/GenBank/DDBJ whole genome shotgun (WGS) entry which is preliminary data.</text>
</comment>
<evidence type="ECO:0000256" key="1">
    <source>
        <dbReference type="SAM" id="Coils"/>
    </source>
</evidence>
<protein>
    <submittedName>
        <fullName evidence="2">Uncharacterized protein</fullName>
    </submittedName>
</protein>
<name>A0A0F9T6D4_9ZZZZ</name>
<reference evidence="2" key="1">
    <citation type="journal article" date="2015" name="Nature">
        <title>Complex archaea that bridge the gap between prokaryotes and eukaryotes.</title>
        <authorList>
            <person name="Spang A."/>
            <person name="Saw J.H."/>
            <person name="Jorgensen S.L."/>
            <person name="Zaremba-Niedzwiedzka K."/>
            <person name="Martijn J."/>
            <person name="Lind A.E."/>
            <person name="van Eijk R."/>
            <person name="Schleper C."/>
            <person name="Guy L."/>
            <person name="Ettema T.J."/>
        </authorList>
    </citation>
    <scope>NUCLEOTIDE SEQUENCE</scope>
</reference>
<proteinExistence type="predicted"/>
<accession>A0A0F9T6D4</accession>